<dbReference type="OrthoDB" id="9805696at2"/>
<evidence type="ECO:0000256" key="5">
    <source>
        <dbReference type="ARBA" id="ARBA00022840"/>
    </source>
</evidence>
<dbReference type="GO" id="GO:0016787">
    <property type="term" value="F:hydrolase activity"/>
    <property type="evidence" value="ECO:0007669"/>
    <property type="project" value="UniProtKB-KW"/>
</dbReference>
<dbReference type="SUPFAM" id="SSF52540">
    <property type="entry name" value="P-loop containing nucleoside triphosphate hydrolases"/>
    <property type="match status" value="1"/>
</dbReference>
<dbReference type="InterPro" id="IPR014001">
    <property type="entry name" value="Helicase_ATP-bd"/>
</dbReference>
<dbReference type="PROSITE" id="PS00039">
    <property type="entry name" value="DEAD_ATP_HELICASE"/>
    <property type="match status" value="1"/>
</dbReference>
<dbReference type="PROSITE" id="PS51194">
    <property type="entry name" value="HELICASE_CTER"/>
    <property type="match status" value="1"/>
</dbReference>
<proteinExistence type="inferred from homology"/>
<dbReference type="AlphaFoldDB" id="A0A4V6CU93"/>
<keyword evidence="5 7" id="KW-0067">ATP-binding</keyword>
<dbReference type="InterPro" id="IPR011545">
    <property type="entry name" value="DEAD/DEAH_box_helicase_dom"/>
</dbReference>
<protein>
    <recommendedName>
        <fullName evidence="1">RNA helicase</fullName>
        <ecNumber evidence="1">3.6.4.13</ecNumber>
    </recommendedName>
</protein>
<dbReference type="InterPro" id="IPR000629">
    <property type="entry name" value="RNA-helicase_DEAD-box_CS"/>
</dbReference>
<dbReference type="InterPro" id="IPR044742">
    <property type="entry name" value="DEAD/DEAH_RhlB"/>
</dbReference>
<feature type="compositionally biased region" description="Basic and acidic residues" evidence="8">
    <location>
        <begin position="477"/>
        <end position="492"/>
    </location>
</feature>
<evidence type="ECO:0000256" key="6">
    <source>
        <dbReference type="PROSITE-ProRule" id="PRU00552"/>
    </source>
</evidence>
<dbReference type="EC" id="3.6.4.13" evidence="1"/>
<dbReference type="Pfam" id="PF00270">
    <property type="entry name" value="DEAD"/>
    <property type="match status" value="1"/>
</dbReference>
<evidence type="ECO:0000259" key="11">
    <source>
        <dbReference type="PROSITE" id="PS51195"/>
    </source>
</evidence>
<dbReference type="InterPro" id="IPR050547">
    <property type="entry name" value="DEAD_box_RNA_helicases"/>
</dbReference>
<feature type="region of interest" description="Disordered" evidence="8">
    <location>
        <begin position="442"/>
        <end position="579"/>
    </location>
</feature>
<dbReference type="Proteomes" id="UP000306985">
    <property type="component" value="Unassembled WGS sequence"/>
</dbReference>
<organism evidence="12 13">
    <name type="scientific">Nakamurella flava</name>
    <dbReference type="NCBI Taxonomy" id="2576308"/>
    <lineage>
        <taxon>Bacteria</taxon>
        <taxon>Bacillati</taxon>
        <taxon>Actinomycetota</taxon>
        <taxon>Actinomycetes</taxon>
        <taxon>Nakamurellales</taxon>
        <taxon>Nakamurellaceae</taxon>
        <taxon>Nakamurella</taxon>
    </lineage>
</organism>
<dbReference type="CDD" id="cd00268">
    <property type="entry name" value="DEADc"/>
    <property type="match status" value="1"/>
</dbReference>
<feature type="region of interest" description="Disordered" evidence="8">
    <location>
        <begin position="1"/>
        <end position="22"/>
    </location>
</feature>
<feature type="compositionally biased region" description="Low complexity" evidence="8">
    <location>
        <begin position="516"/>
        <end position="550"/>
    </location>
</feature>
<feature type="short sequence motif" description="Q motif" evidence="6">
    <location>
        <begin position="50"/>
        <end position="78"/>
    </location>
</feature>
<evidence type="ECO:0000313" key="12">
    <source>
        <dbReference type="EMBL" id="TKV62165.1"/>
    </source>
</evidence>
<dbReference type="InterPro" id="IPR014014">
    <property type="entry name" value="RNA_helicase_DEAD_Q_motif"/>
</dbReference>
<keyword evidence="2 7" id="KW-0547">Nucleotide-binding</keyword>
<dbReference type="PANTHER" id="PTHR47963">
    <property type="entry name" value="DEAD-BOX ATP-DEPENDENT RNA HELICASE 47, MITOCHONDRIAL"/>
    <property type="match status" value="1"/>
</dbReference>
<evidence type="ECO:0000256" key="4">
    <source>
        <dbReference type="ARBA" id="ARBA00022806"/>
    </source>
</evidence>
<evidence type="ECO:0000256" key="1">
    <source>
        <dbReference type="ARBA" id="ARBA00012552"/>
    </source>
</evidence>
<dbReference type="GO" id="GO:0009409">
    <property type="term" value="P:response to cold"/>
    <property type="evidence" value="ECO:0007669"/>
    <property type="project" value="TreeGrafter"/>
</dbReference>
<dbReference type="PANTHER" id="PTHR47963:SF8">
    <property type="entry name" value="ATP-DEPENDENT RNA HELICASE DEAD"/>
    <property type="match status" value="1"/>
</dbReference>
<dbReference type="PROSITE" id="PS51195">
    <property type="entry name" value="Q_MOTIF"/>
    <property type="match status" value="1"/>
</dbReference>
<feature type="compositionally biased region" description="Basic residues" evidence="8">
    <location>
        <begin position="551"/>
        <end position="561"/>
    </location>
</feature>
<evidence type="ECO:0000259" key="10">
    <source>
        <dbReference type="PROSITE" id="PS51194"/>
    </source>
</evidence>
<evidence type="ECO:0000313" key="13">
    <source>
        <dbReference type="Proteomes" id="UP000306985"/>
    </source>
</evidence>
<comment type="similarity">
    <text evidence="7">Belongs to the DEAD box helicase family.</text>
</comment>
<keyword evidence="3 7" id="KW-0378">Hydrolase</keyword>
<dbReference type="GO" id="GO:0005829">
    <property type="term" value="C:cytosol"/>
    <property type="evidence" value="ECO:0007669"/>
    <property type="project" value="TreeGrafter"/>
</dbReference>
<feature type="domain" description="DEAD-box RNA helicase Q" evidence="11">
    <location>
        <begin position="50"/>
        <end position="78"/>
    </location>
</feature>
<evidence type="ECO:0000256" key="7">
    <source>
        <dbReference type="RuleBase" id="RU000492"/>
    </source>
</evidence>
<reference evidence="12 13" key="1">
    <citation type="submission" date="2019-05" db="EMBL/GenBank/DDBJ databases">
        <title>Nakamurella sp. N5BH11, whole genome shotgun sequence.</title>
        <authorList>
            <person name="Tuo L."/>
        </authorList>
    </citation>
    <scope>NUCLEOTIDE SEQUENCE [LARGE SCALE GENOMIC DNA]</scope>
    <source>
        <strain evidence="12 13">N5BH11</strain>
    </source>
</reference>
<dbReference type="InterPro" id="IPR001650">
    <property type="entry name" value="Helicase_C-like"/>
</dbReference>
<gene>
    <name evidence="12" type="ORF">FDO65_05160</name>
</gene>
<evidence type="ECO:0000256" key="8">
    <source>
        <dbReference type="SAM" id="MobiDB-lite"/>
    </source>
</evidence>
<dbReference type="Pfam" id="PF00271">
    <property type="entry name" value="Helicase_C"/>
    <property type="match status" value="1"/>
</dbReference>
<evidence type="ECO:0000259" key="9">
    <source>
        <dbReference type="PROSITE" id="PS51192"/>
    </source>
</evidence>
<dbReference type="GO" id="GO:0005524">
    <property type="term" value="F:ATP binding"/>
    <property type="evidence" value="ECO:0007669"/>
    <property type="project" value="UniProtKB-KW"/>
</dbReference>
<name>A0A4V6CU93_9ACTN</name>
<dbReference type="SMART" id="SM00490">
    <property type="entry name" value="HELICc"/>
    <property type="match status" value="1"/>
</dbReference>
<dbReference type="CDD" id="cd18787">
    <property type="entry name" value="SF2_C_DEAD"/>
    <property type="match status" value="1"/>
</dbReference>
<sequence>MHPDTTESTPPTDTAATDPDGVIADAAIDPDDAAISHPLTAAAPVTPEAPLFAELGVDDRIVRALGEVGIERTFAIQALTLPIALGGSDLIGQARTGMGKTLGFGVPLLQRLTGTELAAGRAPRALVMVPTRELCVQVTRDLHQAAKHVGLTVTAVYGGRAYEPQVAALQNGVDVVVGTPGRLLDLAKSGSLVLGGIQVLVLDEADEMLDLGFLPDIERVLELVPDSKQTMLFSATMPGPIITLARTFMTQPTHIRAELPAEGATHSSTTQFVYRAHALDKVEMLARVLQADGRGLTMVFTRTKRTAAKVAEELAERGFAAAAVHGDLGQGAREQALRAFRSGKIDVLVATDVAARGIDIDDVTHVVNYQCPEDEKTYVHRIGRTGRAGRTGVAVSFIDWDDIPRWALINDALKLDQAEPVETYSTSPHLYADLGIAEGVTGRLPRGQRTRAGLDAEQIEDLGETGGRRRKAAPAGRDGRDGGRGPSRERTRTHGAATDGDSSESREPRRRRTRRSAGGSDAAHADGAAVDATTAPATDGHAPAADGAAPARRRRPRRRTRGGGGEAAATVAGGEGASS</sequence>
<feature type="domain" description="Helicase ATP-binding" evidence="9">
    <location>
        <begin position="81"/>
        <end position="255"/>
    </location>
</feature>
<dbReference type="EMBL" id="SZZH01000001">
    <property type="protein sequence ID" value="TKV62165.1"/>
    <property type="molecule type" value="Genomic_DNA"/>
</dbReference>
<dbReference type="SMART" id="SM00487">
    <property type="entry name" value="DEXDc"/>
    <property type="match status" value="1"/>
</dbReference>
<dbReference type="InterPro" id="IPR027417">
    <property type="entry name" value="P-loop_NTPase"/>
</dbReference>
<dbReference type="GO" id="GO:0005840">
    <property type="term" value="C:ribosome"/>
    <property type="evidence" value="ECO:0007669"/>
    <property type="project" value="TreeGrafter"/>
</dbReference>
<dbReference type="GO" id="GO:0003724">
    <property type="term" value="F:RNA helicase activity"/>
    <property type="evidence" value="ECO:0007669"/>
    <property type="project" value="UniProtKB-EC"/>
</dbReference>
<dbReference type="PROSITE" id="PS51192">
    <property type="entry name" value="HELICASE_ATP_BIND_1"/>
    <property type="match status" value="1"/>
</dbReference>
<dbReference type="Gene3D" id="3.40.50.300">
    <property type="entry name" value="P-loop containing nucleotide triphosphate hydrolases"/>
    <property type="match status" value="2"/>
</dbReference>
<keyword evidence="4 7" id="KW-0347">Helicase</keyword>
<accession>A0A4V6CU93</accession>
<dbReference type="GO" id="GO:0033592">
    <property type="term" value="F:RNA strand annealing activity"/>
    <property type="evidence" value="ECO:0007669"/>
    <property type="project" value="TreeGrafter"/>
</dbReference>
<comment type="caution">
    <text evidence="12">The sequence shown here is derived from an EMBL/GenBank/DDBJ whole genome shotgun (WGS) entry which is preliminary data.</text>
</comment>
<feature type="domain" description="Helicase C-terminal" evidence="10">
    <location>
        <begin position="281"/>
        <end position="429"/>
    </location>
</feature>
<evidence type="ECO:0000256" key="3">
    <source>
        <dbReference type="ARBA" id="ARBA00022801"/>
    </source>
</evidence>
<evidence type="ECO:0000256" key="2">
    <source>
        <dbReference type="ARBA" id="ARBA00022741"/>
    </source>
</evidence>
<keyword evidence="13" id="KW-1185">Reference proteome</keyword>